<dbReference type="AlphaFoldDB" id="A0A485K9T6"/>
<reference evidence="2 3" key="1">
    <citation type="submission" date="2019-03" db="EMBL/GenBank/DDBJ databases">
        <authorList>
            <person name="Gaulin E."/>
            <person name="Dumas B."/>
        </authorList>
    </citation>
    <scope>NUCLEOTIDE SEQUENCE [LARGE SCALE GENOMIC DNA]</scope>
    <source>
        <strain evidence="2">CBS 568.67</strain>
    </source>
</reference>
<dbReference type="Proteomes" id="UP000332933">
    <property type="component" value="Unassembled WGS sequence"/>
</dbReference>
<accession>A0A485K9T6</accession>
<evidence type="ECO:0000313" key="1">
    <source>
        <dbReference type="EMBL" id="KAF0718587.1"/>
    </source>
</evidence>
<evidence type="ECO:0000313" key="3">
    <source>
        <dbReference type="Proteomes" id="UP000332933"/>
    </source>
</evidence>
<reference evidence="1" key="2">
    <citation type="submission" date="2019-06" db="EMBL/GenBank/DDBJ databases">
        <title>Genomics analysis of Aphanomyces spp. identifies a new class of oomycete effector associated with host adaptation.</title>
        <authorList>
            <person name="Gaulin E."/>
        </authorList>
    </citation>
    <scope>NUCLEOTIDE SEQUENCE</scope>
    <source>
        <strain evidence="1">CBS 578.67</strain>
    </source>
</reference>
<keyword evidence="3" id="KW-1185">Reference proteome</keyword>
<sequence>MRRIYGRLNVAMPAEMCVADLCILQERKEASQYQSAREIQAPIVAVRKEDLKCSGWIMTERVTVFTIRGIEGKTFVLDGQRRIVARRQLEEENASCNGEKQFYFPDMVPVNHVGEAINSDAINFEMPRS</sequence>
<evidence type="ECO:0000313" key="2">
    <source>
        <dbReference type="EMBL" id="VFT78813.1"/>
    </source>
</evidence>
<gene>
    <name evidence="2" type="primary">Aste57867_1600</name>
    <name evidence="1" type="ORF">As57867_001599</name>
    <name evidence="2" type="ORF">ASTE57867_1600</name>
</gene>
<dbReference type="EMBL" id="VJMH01000137">
    <property type="protein sequence ID" value="KAF0718587.1"/>
    <property type="molecule type" value="Genomic_DNA"/>
</dbReference>
<name>A0A485K9T6_9STRA</name>
<organism evidence="2 3">
    <name type="scientific">Aphanomyces stellatus</name>
    <dbReference type="NCBI Taxonomy" id="120398"/>
    <lineage>
        <taxon>Eukaryota</taxon>
        <taxon>Sar</taxon>
        <taxon>Stramenopiles</taxon>
        <taxon>Oomycota</taxon>
        <taxon>Saprolegniomycetes</taxon>
        <taxon>Saprolegniales</taxon>
        <taxon>Verrucalvaceae</taxon>
        <taxon>Aphanomyces</taxon>
    </lineage>
</organism>
<protein>
    <submittedName>
        <fullName evidence="2">Aste57867_1600 protein</fullName>
    </submittedName>
</protein>
<dbReference type="EMBL" id="CAADRA010000137">
    <property type="protein sequence ID" value="VFT78813.1"/>
    <property type="molecule type" value="Genomic_DNA"/>
</dbReference>
<proteinExistence type="predicted"/>